<evidence type="ECO:0000256" key="3">
    <source>
        <dbReference type="SAM" id="MobiDB-lite"/>
    </source>
</evidence>
<gene>
    <name evidence="5" type="ORF">Ahy_B10g104863</name>
</gene>
<dbReference type="GO" id="GO:0008270">
    <property type="term" value="F:zinc ion binding"/>
    <property type="evidence" value="ECO:0007669"/>
    <property type="project" value="UniProtKB-UniRule"/>
</dbReference>
<reference evidence="5 6" key="1">
    <citation type="submission" date="2019-01" db="EMBL/GenBank/DDBJ databases">
        <title>Sequencing of cultivated peanut Arachis hypogaea provides insights into genome evolution and oil improvement.</title>
        <authorList>
            <person name="Chen X."/>
        </authorList>
    </citation>
    <scope>NUCLEOTIDE SEQUENCE [LARGE SCALE GENOMIC DNA]</scope>
    <source>
        <strain evidence="6">cv. Fuhuasheng</strain>
        <tissue evidence="5">Leaves</tissue>
    </source>
</reference>
<organism evidence="5 6">
    <name type="scientific">Arachis hypogaea</name>
    <name type="common">Peanut</name>
    <dbReference type="NCBI Taxonomy" id="3818"/>
    <lineage>
        <taxon>Eukaryota</taxon>
        <taxon>Viridiplantae</taxon>
        <taxon>Streptophyta</taxon>
        <taxon>Embryophyta</taxon>
        <taxon>Tracheophyta</taxon>
        <taxon>Spermatophyta</taxon>
        <taxon>Magnoliopsida</taxon>
        <taxon>eudicotyledons</taxon>
        <taxon>Gunneridae</taxon>
        <taxon>Pentapetalae</taxon>
        <taxon>rosids</taxon>
        <taxon>fabids</taxon>
        <taxon>Fabales</taxon>
        <taxon>Fabaceae</taxon>
        <taxon>Papilionoideae</taxon>
        <taxon>50 kb inversion clade</taxon>
        <taxon>dalbergioids sensu lato</taxon>
        <taxon>Dalbergieae</taxon>
        <taxon>Pterocarpus clade</taxon>
        <taxon>Arachis</taxon>
    </lineage>
</organism>
<dbReference type="PROSITE" id="PS50966">
    <property type="entry name" value="ZF_SWIM"/>
    <property type="match status" value="1"/>
</dbReference>
<comment type="caution">
    <text evidence="5">The sequence shown here is derived from an EMBL/GenBank/DDBJ whole genome shotgun (WGS) entry which is preliminary data.</text>
</comment>
<comment type="subcellular location">
    <subcellularLocation>
        <location evidence="2">Nucleus</location>
    </subcellularLocation>
</comment>
<dbReference type="AlphaFoldDB" id="A0A444X6N8"/>
<feature type="region of interest" description="Disordered" evidence="3">
    <location>
        <begin position="1"/>
        <end position="30"/>
    </location>
</feature>
<comment type="similarity">
    <text evidence="2">Belongs to the FHY3/FAR1 family.</text>
</comment>
<dbReference type="PANTHER" id="PTHR31669">
    <property type="entry name" value="PROTEIN FAR1-RELATED SEQUENCE 10-RELATED"/>
    <property type="match status" value="1"/>
</dbReference>
<feature type="compositionally biased region" description="Acidic residues" evidence="3">
    <location>
        <begin position="14"/>
        <end position="30"/>
    </location>
</feature>
<keyword evidence="2" id="KW-0862">Zinc</keyword>
<dbReference type="GO" id="GO:0006355">
    <property type="term" value="P:regulation of DNA-templated transcription"/>
    <property type="evidence" value="ECO:0007669"/>
    <property type="project" value="UniProtKB-UniRule"/>
</dbReference>
<accession>A0A444X6N8</accession>
<keyword evidence="2" id="KW-0539">Nucleus</keyword>
<evidence type="ECO:0000313" key="6">
    <source>
        <dbReference type="Proteomes" id="UP000289738"/>
    </source>
</evidence>
<comment type="function">
    <text evidence="2">Putative transcription activator involved in regulating light control of development.</text>
</comment>
<proteinExistence type="inferred from homology"/>
<name>A0A444X6N8_ARAHY</name>
<dbReference type="InterPro" id="IPR031052">
    <property type="entry name" value="FHY3/FAR1"/>
</dbReference>
<feature type="compositionally biased region" description="Basic and acidic residues" evidence="3">
    <location>
        <begin position="1"/>
        <end position="13"/>
    </location>
</feature>
<evidence type="ECO:0000259" key="4">
    <source>
        <dbReference type="PROSITE" id="PS50966"/>
    </source>
</evidence>
<dbReference type="GO" id="GO:0005634">
    <property type="term" value="C:nucleus"/>
    <property type="evidence" value="ECO:0007669"/>
    <property type="project" value="UniProtKB-SubCell"/>
</dbReference>
<protein>
    <recommendedName>
        <fullName evidence="2">Protein FAR1-RELATED SEQUENCE</fullName>
    </recommendedName>
</protein>
<sequence>MENDGKESYKDGDQSEDLSVEYECSSDESDDMVDVTVDEAEADIINADGFEKLIIDLTIEDIWELVFDTEYQVCEFYAKCYGFVSQKDLKTVDANGNINTRQLEKDIGSTLKGTIGKGSIRQLLVSTTGRGFDSFVTIERFAVQIFEQRWNEIISKYGLAENEWVQGIYNDRMKWATAYLREHFFGRIRTTSQREEIHSLLKNYVDSKTSLLEFMHNLVNFEKQAAELYTRNIFKLVKDEIEAAGALNVTECPNSGDIVEYNTSEYFNQQWKFKVSYNKDKDLFACECRLFETHELPCSHIFGVLKHRNAKCIPTSLILKRWTRDAKSGFICSIGEQDTADDIVSILRCGAMASICWKLCDISSKNSADYKKISGELLKLISKVQNKGDAQARLSPTSALIGDPAIVKSKRAPRKVPKGQKRQRCSHCKSSRHFLRTCPLLAKEDSPAEYSNAEDEPMTEEITLTQETLKDKTNTLGIEVTEVPDASTTKIPGLPQYPMHHYPVVLPYQPYGGVLPIPFHPVPNGMAYFNQYPSTAGITSYPQFSHVSSYSSGPSDSNTWAGLLNDAVDDKQNEAITAASNKLAKRKSDLEENLKLSHDLKVAVLYFYDKFTWVKGLGLCTILFGVSLFNRYKYLKLQKGHFGEGEVAVLHTTDSAGKYNQTHWERRQKGRGAGRRRLDEARRWRATGLNDGGRKGIQRTSIEEKDTVFAELSGLAFLLL</sequence>
<evidence type="ECO:0000256" key="2">
    <source>
        <dbReference type="RuleBase" id="RU367018"/>
    </source>
</evidence>
<evidence type="ECO:0000256" key="1">
    <source>
        <dbReference type="PROSITE-ProRule" id="PRU00325"/>
    </source>
</evidence>
<dbReference type="EMBL" id="SDMP01000020">
    <property type="protein sequence ID" value="RYQ85332.1"/>
    <property type="molecule type" value="Genomic_DNA"/>
</dbReference>
<keyword evidence="1 2" id="KW-0863">Zinc-finger</keyword>
<dbReference type="InterPro" id="IPR007527">
    <property type="entry name" value="Znf_SWIM"/>
</dbReference>
<evidence type="ECO:0000313" key="5">
    <source>
        <dbReference type="EMBL" id="RYQ85332.1"/>
    </source>
</evidence>
<dbReference type="Proteomes" id="UP000289738">
    <property type="component" value="Chromosome B10"/>
</dbReference>
<keyword evidence="2" id="KW-0479">Metal-binding</keyword>
<keyword evidence="6" id="KW-1185">Reference proteome</keyword>
<dbReference type="PANTHER" id="PTHR31669:SF251">
    <property type="entry name" value="PROTEIN FAR1-RELATED SEQUENCE"/>
    <property type="match status" value="1"/>
</dbReference>
<feature type="domain" description="SWIM-type" evidence="4">
    <location>
        <begin position="273"/>
        <end position="309"/>
    </location>
</feature>